<feature type="signal peptide" evidence="1">
    <location>
        <begin position="1"/>
        <end position="18"/>
    </location>
</feature>
<feature type="domain" description="Abnormal cell migration protein 18-like fibronectin type I" evidence="2">
    <location>
        <begin position="108"/>
        <end position="177"/>
    </location>
</feature>
<evidence type="ECO:0000259" key="2">
    <source>
        <dbReference type="Pfam" id="PF23003"/>
    </source>
</evidence>
<dbReference type="Pfam" id="PF23003">
    <property type="entry name" value="Fn1_2"/>
    <property type="match status" value="1"/>
</dbReference>
<sequence length="196" mass="21497">MPMHQLFTLAVLLELSSATMWNNNRGRAYGSDGYYNQRPYPMFVGCYPGQQEVKGHVFWACQNGAMVPTGCIIPTTKQRILAGAKSTDDQYLWYCSPELGGRLTIGTVACIYNGDIVEGGTLFVKGNYLYSCIINEKNQVQVELTGCVSDNGIQVGDESTVTVGGRLMMCSKMPDGTVGLVPAPKQPFIEIKFKRS</sequence>
<dbReference type="WBParaSite" id="nRc.2.0.1.t09244-RA">
    <property type="protein sequence ID" value="nRc.2.0.1.t09244-RA"/>
    <property type="gene ID" value="nRc.2.0.1.g09244"/>
</dbReference>
<keyword evidence="3" id="KW-1185">Reference proteome</keyword>
<reference evidence="4" key="1">
    <citation type="submission" date="2022-11" db="UniProtKB">
        <authorList>
            <consortium name="WormBaseParasite"/>
        </authorList>
    </citation>
    <scope>IDENTIFICATION</scope>
</reference>
<evidence type="ECO:0000313" key="4">
    <source>
        <dbReference type="WBParaSite" id="nRc.2.0.1.t09244-RA"/>
    </source>
</evidence>
<dbReference type="InterPro" id="IPR055119">
    <property type="entry name" value="Mig18_Fn1"/>
</dbReference>
<proteinExistence type="predicted"/>
<feature type="chain" id="PRO_5037134040" description="Abnormal cell migration protein 18-like fibronectin type I domain-containing protein" evidence="1">
    <location>
        <begin position="19"/>
        <end position="196"/>
    </location>
</feature>
<evidence type="ECO:0000313" key="3">
    <source>
        <dbReference type="Proteomes" id="UP000887565"/>
    </source>
</evidence>
<keyword evidence="1" id="KW-0732">Signal</keyword>
<name>A0A915I7C7_ROMCU</name>
<protein>
    <recommendedName>
        <fullName evidence="2">Abnormal cell migration protein 18-like fibronectin type I domain-containing protein</fullName>
    </recommendedName>
</protein>
<dbReference type="Proteomes" id="UP000887565">
    <property type="component" value="Unplaced"/>
</dbReference>
<accession>A0A915I7C7</accession>
<organism evidence="3 4">
    <name type="scientific">Romanomermis culicivorax</name>
    <name type="common">Nematode worm</name>
    <dbReference type="NCBI Taxonomy" id="13658"/>
    <lineage>
        <taxon>Eukaryota</taxon>
        <taxon>Metazoa</taxon>
        <taxon>Ecdysozoa</taxon>
        <taxon>Nematoda</taxon>
        <taxon>Enoplea</taxon>
        <taxon>Dorylaimia</taxon>
        <taxon>Mermithida</taxon>
        <taxon>Mermithoidea</taxon>
        <taxon>Mermithidae</taxon>
        <taxon>Romanomermis</taxon>
    </lineage>
</organism>
<evidence type="ECO:0000256" key="1">
    <source>
        <dbReference type="SAM" id="SignalP"/>
    </source>
</evidence>
<dbReference type="AlphaFoldDB" id="A0A915I7C7"/>